<dbReference type="KEGG" id="ise:JBKA6_1126"/>
<accession>A0A1J1EB24</accession>
<organism evidence="1 2">
    <name type="scientific">Ichthyobacterium seriolicida</name>
    <dbReference type="NCBI Taxonomy" id="242600"/>
    <lineage>
        <taxon>Bacteria</taxon>
        <taxon>Pseudomonadati</taxon>
        <taxon>Bacteroidota</taxon>
        <taxon>Flavobacteriia</taxon>
        <taxon>Flavobacteriales</taxon>
        <taxon>Ichthyobacteriaceae</taxon>
        <taxon>Ichthyobacterium</taxon>
    </lineage>
</organism>
<dbReference type="EMBL" id="AP014564">
    <property type="protein sequence ID" value="BAV95139.1"/>
    <property type="molecule type" value="Genomic_DNA"/>
</dbReference>
<dbReference type="Proteomes" id="UP000243197">
    <property type="component" value="Chromosome"/>
</dbReference>
<reference evidence="1 2" key="1">
    <citation type="submission" date="2014-03" db="EMBL/GenBank/DDBJ databases">
        <title>complete genome sequence of Flavobacteriaceae bacterium JBKA-6.</title>
        <authorList>
            <person name="Takano T."/>
            <person name="Nakamura Y."/>
            <person name="Takuma S."/>
            <person name="Yasuike M."/>
            <person name="Matsuyama T."/>
            <person name="Sakai T."/>
            <person name="Fujiwara A."/>
            <person name="Kimoto K."/>
            <person name="Fukuda Y."/>
            <person name="Kondo H."/>
            <person name="Hirono I."/>
            <person name="Nakayasu C."/>
        </authorList>
    </citation>
    <scope>NUCLEOTIDE SEQUENCE [LARGE SCALE GENOMIC DNA]</scope>
    <source>
        <strain evidence="1 2">JBKA-6</strain>
    </source>
</reference>
<evidence type="ECO:0000313" key="1">
    <source>
        <dbReference type="EMBL" id="BAV95139.1"/>
    </source>
</evidence>
<name>A0A1J1EB24_9FLAO</name>
<keyword evidence="2" id="KW-1185">Reference proteome</keyword>
<dbReference type="RefSeq" id="WP_096686685.1">
    <property type="nucleotide sequence ID" value="NZ_AP014564.1"/>
</dbReference>
<sequence length="154" mass="16509">MVFIHDTPSNLCDITKFALKKASDTSNNNGNGKIKNDQLTSGVLVLTSKQSTGNGDTNATPIEYEFKKADHATDSSSGLAANDILKVDGMILPNGATISTENDAAESSNSSHIKNPIEEGITIDSSPATKSIYFKIVAQDGETQKFYKFTYTHS</sequence>
<proteinExistence type="predicted"/>
<dbReference type="AlphaFoldDB" id="A0A1J1EB24"/>
<evidence type="ECO:0000313" key="2">
    <source>
        <dbReference type="Proteomes" id="UP000243197"/>
    </source>
</evidence>
<gene>
    <name evidence="1" type="ORF">JBKA6_1126</name>
</gene>
<protein>
    <submittedName>
        <fullName evidence="1">Uncharacterized protein</fullName>
    </submittedName>
</protein>